<gene>
    <name evidence="6" type="ORF">KUTeg_023129</name>
</gene>
<evidence type="ECO:0000313" key="7">
    <source>
        <dbReference type="Proteomes" id="UP001217089"/>
    </source>
</evidence>
<evidence type="ECO:0000256" key="3">
    <source>
        <dbReference type="ARBA" id="ARBA00022989"/>
    </source>
</evidence>
<sequence length="111" mass="11821">MSPFQLSGLALLVVGIIIKADDKLVDLQKLVDFDSNAGVLSTTAYILIGFGLFVLVVGALGCFGAIKQQKVLLAMYIFFLIIIFLGEFSSGILAAVFKGKTELHALALLSL</sequence>
<evidence type="ECO:0000256" key="5">
    <source>
        <dbReference type="SAM" id="Phobius"/>
    </source>
</evidence>
<keyword evidence="3 5" id="KW-1133">Transmembrane helix</keyword>
<dbReference type="Proteomes" id="UP001217089">
    <property type="component" value="Unassembled WGS sequence"/>
</dbReference>
<evidence type="ECO:0000313" key="6">
    <source>
        <dbReference type="EMBL" id="KAJ8299069.1"/>
    </source>
</evidence>
<accession>A0ABQ9E4D0</accession>
<comment type="subcellular location">
    <subcellularLocation>
        <location evidence="1">Membrane</location>
        <topology evidence="1">Multi-pass membrane protein</topology>
    </subcellularLocation>
</comment>
<evidence type="ECO:0000256" key="4">
    <source>
        <dbReference type="ARBA" id="ARBA00023136"/>
    </source>
</evidence>
<evidence type="ECO:0008006" key="8">
    <source>
        <dbReference type="Google" id="ProtNLM"/>
    </source>
</evidence>
<keyword evidence="2 5" id="KW-0812">Transmembrane</keyword>
<dbReference type="InterPro" id="IPR018499">
    <property type="entry name" value="Tetraspanin/Peripherin"/>
</dbReference>
<keyword evidence="4 5" id="KW-0472">Membrane</keyword>
<reference evidence="6 7" key="1">
    <citation type="submission" date="2022-12" db="EMBL/GenBank/DDBJ databases">
        <title>Chromosome-level genome of Tegillarca granosa.</title>
        <authorList>
            <person name="Kim J."/>
        </authorList>
    </citation>
    <scope>NUCLEOTIDE SEQUENCE [LARGE SCALE GENOMIC DNA]</scope>
    <source>
        <strain evidence="6">Teg-2019</strain>
        <tissue evidence="6">Adductor muscle</tissue>
    </source>
</reference>
<dbReference type="PANTHER" id="PTHR19282">
    <property type="entry name" value="TETRASPANIN"/>
    <property type="match status" value="1"/>
</dbReference>
<dbReference type="Pfam" id="PF00335">
    <property type="entry name" value="Tetraspanin"/>
    <property type="match status" value="1"/>
</dbReference>
<feature type="transmembrane region" description="Helical" evidence="5">
    <location>
        <begin position="44"/>
        <end position="66"/>
    </location>
</feature>
<evidence type="ECO:0000256" key="2">
    <source>
        <dbReference type="ARBA" id="ARBA00022692"/>
    </source>
</evidence>
<evidence type="ECO:0000256" key="1">
    <source>
        <dbReference type="ARBA" id="ARBA00004141"/>
    </source>
</evidence>
<keyword evidence="7" id="KW-1185">Reference proteome</keyword>
<feature type="transmembrane region" description="Helical" evidence="5">
    <location>
        <begin position="73"/>
        <end position="97"/>
    </location>
</feature>
<dbReference type="EMBL" id="JARBDR010000921">
    <property type="protein sequence ID" value="KAJ8299069.1"/>
    <property type="molecule type" value="Genomic_DNA"/>
</dbReference>
<comment type="caution">
    <text evidence="6">The sequence shown here is derived from an EMBL/GenBank/DDBJ whole genome shotgun (WGS) entry which is preliminary data.</text>
</comment>
<organism evidence="6 7">
    <name type="scientific">Tegillarca granosa</name>
    <name type="common">Malaysian cockle</name>
    <name type="synonym">Anadara granosa</name>
    <dbReference type="NCBI Taxonomy" id="220873"/>
    <lineage>
        <taxon>Eukaryota</taxon>
        <taxon>Metazoa</taxon>
        <taxon>Spiralia</taxon>
        <taxon>Lophotrochozoa</taxon>
        <taxon>Mollusca</taxon>
        <taxon>Bivalvia</taxon>
        <taxon>Autobranchia</taxon>
        <taxon>Pteriomorphia</taxon>
        <taxon>Arcoida</taxon>
        <taxon>Arcoidea</taxon>
        <taxon>Arcidae</taxon>
        <taxon>Tegillarca</taxon>
    </lineage>
</organism>
<protein>
    <recommendedName>
        <fullName evidence="8">Tetraspanin</fullName>
    </recommendedName>
</protein>
<dbReference type="PANTHER" id="PTHR19282:SF544">
    <property type="entry name" value="TETRASPANIN"/>
    <property type="match status" value="1"/>
</dbReference>
<name>A0ABQ9E4D0_TEGGR</name>
<dbReference type="PRINTS" id="PR00259">
    <property type="entry name" value="TMFOUR"/>
</dbReference>
<proteinExistence type="predicted"/>